<evidence type="ECO:0000256" key="2">
    <source>
        <dbReference type="ARBA" id="ARBA00022801"/>
    </source>
</evidence>
<dbReference type="SMART" id="SM00796">
    <property type="entry name" value="AHS1"/>
    <property type="match status" value="1"/>
</dbReference>
<dbReference type="Gene3D" id="2.40.100.10">
    <property type="entry name" value="Cyclophilin-like"/>
    <property type="match status" value="1"/>
</dbReference>
<keyword evidence="3" id="KW-0067">ATP-binding</keyword>
<keyword evidence="1" id="KW-0547">Nucleotide-binding</keyword>
<keyword evidence="2" id="KW-0378">Hydrolase</keyword>
<dbReference type="Proteomes" id="UP000517523">
    <property type="component" value="Unassembled WGS sequence"/>
</dbReference>
<dbReference type="GO" id="GO:0005524">
    <property type="term" value="F:ATP binding"/>
    <property type="evidence" value="ECO:0007669"/>
    <property type="project" value="UniProtKB-KW"/>
</dbReference>
<dbReference type="RefSeq" id="WP_183579389.1">
    <property type="nucleotide sequence ID" value="NZ_JACHXJ010000001.1"/>
</dbReference>
<dbReference type="InterPro" id="IPR003833">
    <property type="entry name" value="CT_C_D"/>
</dbReference>
<evidence type="ECO:0000313" key="5">
    <source>
        <dbReference type="EMBL" id="MBB3126356.1"/>
    </source>
</evidence>
<accession>A0A839THS1</accession>
<comment type="caution">
    <text evidence="5">The sequence shown here is derived from an EMBL/GenBank/DDBJ whole genome shotgun (WGS) entry which is preliminary data.</text>
</comment>
<evidence type="ECO:0000256" key="3">
    <source>
        <dbReference type="ARBA" id="ARBA00022840"/>
    </source>
</evidence>
<dbReference type="GO" id="GO:0016787">
    <property type="term" value="F:hydrolase activity"/>
    <property type="evidence" value="ECO:0007669"/>
    <property type="project" value="UniProtKB-KW"/>
</dbReference>
<organism evidence="5 6">
    <name type="scientific">Paenibacillus rhizosphaerae</name>
    <dbReference type="NCBI Taxonomy" id="297318"/>
    <lineage>
        <taxon>Bacteria</taxon>
        <taxon>Bacillati</taxon>
        <taxon>Bacillota</taxon>
        <taxon>Bacilli</taxon>
        <taxon>Bacillales</taxon>
        <taxon>Paenibacillaceae</taxon>
        <taxon>Paenibacillus</taxon>
    </lineage>
</organism>
<dbReference type="InterPro" id="IPR029000">
    <property type="entry name" value="Cyclophilin-like_dom_sf"/>
</dbReference>
<sequence>MNRSEARRVVPLGESAVVVHLGGTVSEDLHHKVQALTRRMEANPFQGFVECVPAFTTVTVFYDPFELDLPLHETGRFDYVRSLLETYMADIQEMPDAEPVVIDIPVCYGGGFGPDLEEVASINNLAIEDVVRIHSAQTYLVYAVGFAPGFPYLGGLDERIAAPRKQSPRLAIPAGSVGIAGTQTGIYPVETPGGWQIIGRTPLPLFRPDQDPPALLRGGEYIRFRQINAAEYERIKGAQS</sequence>
<dbReference type="EMBL" id="JACHXJ010000001">
    <property type="protein sequence ID" value="MBB3126356.1"/>
    <property type="molecule type" value="Genomic_DNA"/>
</dbReference>
<name>A0A839THS1_9BACL</name>
<dbReference type="SUPFAM" id="SSF160467">
    <property type="entry name" value="PH0987 N-terminal domain-like"/>
    <property type="match status" value="1"/>
</dbReference>
<dbReference type="AlphaFoldDB" id="A0A839THS1"/>
<evidence type="ECO:0000313" key="6">
    <source>
        <dbReference type="Proteomes" id="UP000517523"/>
    </source>
</evidence>
<gene>
    <name evidence="5" type="ORF">FHS19_001010</name>
</gene>
<dbReference type="Gene3D" id="3.30.1360.40">
    <property type="match status" value="1"/>
</dbReference>
<dbReference type="Pfam" id="PF02682">
    <property type="entry name" value="CT_C_D"/>
    <property type="match status" value="1"/>
</dbReference>
<evidence type="ECO:0000259" key="4">
    <source>
        <dbReference type="SMART" id="SM00796"/>
    </source>
</evidence>
<protein>
    <submittedName>
        <fullName evidence="5">Inhibitor of KinA</fullName>
    </submittedName>
</protein>
<dbReference type="SUPFAM" id="SSF50891">
    <property type="entry name" value="Cyclophilin-like"/>
    <property type="match status" value="1"/>
</dbReference>
<reference evidence="5 6" key="1">
    <citation type="submission" date="2020-08" db="EMBL/GenBank/DDBJ databases">
        <title>Genomic Encyclopedia of Type Strains, Phase III (KMG-III): the genomes of soil and plant-associated and newly described type strains.</title>
        <authorList>
            <person name="Whitman W."/>
        </authorList>
    </citation>
    <scope>NUCLEOTIDE SEQUENCE [LARGE SCALE GENOMIC DNA]</scope>
    <source>
        <strain evidence="5 6">CECT 5831</strain>
    </source>
</reference>
<evidence type="ECO:0000256" key="1">
    <source>
        <dbReference type="ARBA" id="ARBA00022741"/>
    </source>
</evidence>
<dbReference type="InterPro" id="IPR010016">
    <property type="entry name" value="PxpB"/>
</dbReference>
<dbReference type="NCBIfam" id="TIGR00370">
    <property type="entry name" value="5-oxoprolinase subunit PxpB"/>
    <property type="match status" value="1"/>
</dbReference>
<proteinExistence type="predicted"/>
<dbReference type="PANTHER" id="PTHR34698">
    <property type="entry name" value="5-OXOPROLINASE SUBUNIT B"/>
    <property type="match status" value="1"/>
</dbReference>
<dbReference type="PANTHER" id="PTHR34698:SF2">
    <property type="entry name" value="5-OXOPROLINASE SUBUNIT B"/>
    <property type="match status" value="1"/>
</dbReference>
<feature type="domain" description="Carboxyltransferase" evidence="4">
    <location>
        <begin position="7"/>
        <end position="216"/>
    </location>
</feature>